<proteinExistence type="predicted"/>
<dbReference type="KEGG" id="csr:Cspa_c37060"/>
<evidence type="ECO:0000313" key="3">
    <source>
        <dbReference type="Proteomes" id="UP000011728"/>
    </source>
</evidence>
<accession>M1MRT9</accession>
<dbReference type="Proteomes" id="UP000011728">
    <property type="component" value="Chromosome"/>
</dbReference>
<name>M1MRT9_9CLOT</name>
<dbReference type="EMBL" id="CP004121">
    <property type="protein sequence ID" value="AGF57466.1"/>
    <property type="molecule type" value="Genomic_DNA"/>
</dbReference>
<evidence type="ECO:0000256" key="1">
    <source>
        <dbReference type="SAM" id="Phobius"/>
    </source>
</evidence>
<protein>
    <submittedName>
        <fullName evidence="2">Uncharacterized protein</fullName>
    </submittedName>
</protein>
<dbReference type="HOGENOM" id="CLU_2768558_0_0_9"/>
<keyword evidence="1" id="KW-1133">Transmembrane helix</keyword>
<gene>
    <name evidence="2" type="ORF">Cspa_c37060</name>
</gene>
<dbReference type="AlphaFoldDB" id="M1MRT9"/>
<evidence type="ECO:0000313" key="2">
    <source>
        <dbReference type="EMBL" id="AGF57466.1"/>
    </source>
</evidence>
<keyword evidence="3" id="KW-1185">Reference proteome</keyword>
<keyword evidence="1" id="KW-0472">Membrane</keyword>
<keyword evidence="1" id="KW-0812">Transmembrane</keyword>
<reference evidence="2 3" key="1">
    <citation type="submission" date="2013-02" db="EMBL/GenBank/DDBJ databases">
        <title>Genome sequence of Clostridium saccharoperbutylacetonicum N1-4(HMT).</title>
        <authorList>
            <person name="Poehlein A."/>
            <person name="Daniel R."/>
        </authorList>
    </citation>
    <scope>NUCLEOTIDE SEQUENCE [LARGE SCALE GENOMIC DNA]</scope>
    <source>
        <strain evidence="3">N1-4(HMT)</strain>
    </source>
</reference>
<dbReference type="PATRIC" id="fig|931276.5.peg.3737"/>
<feature type="transmembrane region" description="Helical" evidence="1">
    <location>
        <begin position="31"/>
        <end position="51"/>
    </location>
</feature>
<organism evidence="2 3">
    <name type="scientific">Clostridium saccharoperbutylacetonicum N1-4(HMT)</name>
    <dbReference type="NCBI Taxonomy" id="931276"/>
    <lineage>
        <taxon>Bacteria</taxon>
        <taxon>Bacillati</taxon>
        <taxon>Bacillota</taxon>
        <taxon>Clostridia</taxon>
        <taxon>Eubacteriales</taxon>
        <taxon>Clostridiaceae</taxon>
        <taxon>Clostridium</taxon>
    </lineage>
</organism>
<sequence>MPLQVINLRKNVNLRKCVIFELDIYTLKSDVFSISLACLTSAIFASGALYVSTVTPDGYKVDENGAWLH</sequence>